<name>A0A1A8D041_NOTKA</name>
<evidence type="ECO:0000313" key="1">
    <source>
        <dbReference type="EMBL" id="SBP85452.1"/>
    </source>
</evidence>
<dbReference type="AlphaFoldDB" id="A0A1A8D041"/>
<dbReference type="EMBL" id="HADZ01021511">
    <property type="protein sequence ID" value="SBP85452.1"/>
    <property type="molecule type" value="Transcribed_RNA"/>
</dbReference>
<accession>A0A1A8D041</accession>
<protein>
    <submittedName>
        <fullName evidence="1">Uncharacterized protein</fullName>
    </submittedName>
</protein>
<feature type="non-terminal residue" evidence="1">
    <location>
        <position position="1"/>
    </location>
</feature>
<proteinExistence type="predicted"/>
<feature type="non-terminal residue" evidence="1">
    <location>
        <position position="135"/>
    </location>
</feature>
<reference evidence="1" key="2">
    <citation type="submission" date="2016-06" db="EMBL/GenBank/DDBJ databases">
        <title>The genome of a short-lived fish provides insights into sex chromosome evolution and the genetic control of aging.</title>
        <authorList>
            <person name="Reichwald K."/>
            <person name="Felder M."/>
            <person name="Petzold A."/>
            <person name="Koch P."/>
            <person name="Groth M."/>
            <person name="Platzer M."/>
        </authorList>
    </citation>
    <scope>NUCLEOTIDE SEQUENCE</scope>
    <source>
        <tissue evidence="1">Brain</tissue>
    </source>
</reference>
<gene>
    <name evidence="1" type="primary">Nfu_g_1_007290</name>
</gene>
<organism evidence="1">
    <name type="scientific">Nothobranchius kadleci</name>
    <name type="common">African annual killifish</name>
    <dbReference type="NCBI Taxonomy" id="1051664"/>
    <lineage>
        <taxon>Eukaryota</taxon>
        <taxon>Metazoa</taxon>
        <taxon>Chordata</taxon>
        <taxon>Craniata</taxon>
        <taxon>Vertebrata</taxon>
        <taxon>Euteleostomi</taxon>
        <taxon>Actinopterygii</taxon>
        <taxon>Neopterygii</taxon>
        <taxon>Teleostei</taxon>
        <taxon>Neoteleostei</taxon>
        <taxon>Acanthomorphata</taxon>
        <taxon>Ovalentaria</taxon>
        <taxon>Atherinomorphae</taxon>
        <taxon>Cyprinodontiformes</taxon>
        <taxon>Nothobranchiidae</taxon>
        <taxon>Nothobranchius</taxon>
    </lineage>
</organism>
<reference evidence="1" key="1">
    <citation type="submission" date="2016-05" db="EMBL/GenBank/DDBJ databases">
        <authorList>
            <person name="Lavstsen T."/>
            <person name="Jespersen J.S."/>
        </authorList>
    </citation>
    <scope>NUCLEOTIDE SEQUENCE</scope>
    <source>
        <tissue evidence="1">Brain</tissue>
    </source>
</reference>
<sequence>LFLDHLFKLSEQEVFNSAAGSAAGGSRRGWRAGADPWLDVSGQRNIIQDGLQRALGRFLSLSTPSSIYRACWAGSDDGCYISVNDLLVTNSGGVLVPPPGQSTTDLLHTHLPQAHPPDPQLHQHRGRCAAQCMLT</sequence>